<comment type="caution">
    <text evidence="1">The sequence shown here is derived from an EMBL/GenBank/DDBJ whole genome shotgun (WGS) entry which is preliminary data.</text>
</comment>
<protein>
    <submittedName>
        <fullName evidence="1">Uncharacterized protein</fullName>
    </submittedName>
</protein>
<dbReference type="Proteomes" id="UP000831701">
    <property type="component" value="Chromosome 22"/>
</dbReference>
<keyword evidence="2" id="KW-1185">Reference proteome</keyword>
<proteinExistence type="predicted"/>
<sequence>PSPHGKRVKKKKESSHTHSLSLLVPPPICARLLRSDAAMADEEDNVTIPEFSCLLQMDPYLKAYEKDFKRRNSGPVLEKKGLCDEMVTLLRLLSLYLDWRVFYGRILQMDTMCSLVLDVAVNCRVCNSGQGLEMQYWCQNGAEEEYELLQKQLFQLEEAEGGFDQFTRSYNSFGVQRQPNNSLFFKEWAPAAEALFLTGDFNGWDKFSHPYTKKAFGKWELILPPKHDKSPAVDHNTKLKVVVHTMEGERLYRISPWAKYVTREEKSVIYDWVHWDPPQPYIKVHPRPKKPTSLRIYEAHVGIASPEGKIASYTNFTDNVLPRIKDLGYNCIQLMAVMEHAYYASFGYQVTSFFAASSRYGTPDELKRMIDVAHSMGIVVLLDVVHSHASKNTEDGLNKFDGSDSCFFHSPPRGEHKLWDSRLFNYSSWEVLRFLLSNLRWWMEEYYFDGFRFDGITSMLYHHHGIGSGFSGDYSEYFGLQVDEDSLVYLMLANHILHTLYPDCITIAEDVSGMPALCRGVEEGGLGFDYRLAMAIPDKWIQILKEFKDEDWDIGNIIYTLTNRRYGEKCIAYAESHDQALVGDKTLAFWLMDKEMYTNMSSMIPMSAVIDRGMQLHKMIRLLTHGLGGEGYLNFMGNEFGHPEWLDFPREGNNQSYHYARRQFNLVDMDHLRYCQLYAFDRDMNRTEDKYGWLAAPPAFVSAKHEEDKVIVFDRANVLFIFNFHPSKSFQDYRVAVELPGKYPFSSHLSYNLVSHCYCALTSIFVRYKIKLDSDEVLYGGHGRLDHNTEFFTEPQPFNGRPNSMQVNMFFFFFF</sequence>
<feature type="non-terminal residue" evidence="1">
    <location>
        <position position="1"/>
    </location>
</feature>
<accession>A0ACB8VER3</accession>
<name>A0ACB8VER3_9TELE</name>
<evidence type="ECO:0000313" key="1">
    <source>
        <dbReference type="EMBL" id="KAI3354078.1"/>
    </source>
</evidence>
<dbReference type="EMBL" id="CM041552">
    <property type="protein sequence ID" value="KAI3354078.1"/>
    <property type="molecule type" value="Genomic_DNA"/>
</dbReference>
<reference evidence="1" key="1">
    <citation type="submission" date="2022-04" db="EMBL/GenBank/DDBJ databases">
        <title>Jade perch genome.</title>
        <authorList>
            <person name="Chao B."/>
        </authorList>
    </citation>
    <scope>NUCLEOTIDE SEQUENCE</scope>
    <source>
        <strain evidence="1">CB-2022</strain>
    </source>
</reference>
<evidence type="ECO:0000313" key="2">
    <source>
        <dbReference type="Proteomes" id="UP000831701"/>
    </source>
</evidence>
<organism evidence="1 2">
    <name type="scientific">Scortum barcoo</name>
    <name type="common">barcoo grunter</name>
    <dbReference type="NCBI Taxonomy" id="214431"/>
    <lineage>
        <taxon>Eukaryota</taxon>
        <taxon>Metazoa</taxon>
        <taxon>Chordata</taxon>
        <taxon>Craniata</taxon>
        <taxon>Vertebrata</taxon>
        <taxon>Euteleostomi</taxon>
        <taxon>Actinopterygii</taxon>
        <taxon>Neopterygii</taxon>
        <taxon>Teleostei</taxon>
        <taxon>Neoteleostei</taxon>
        <taxon>Acanthomorphata</taxon>
        <taxon>Eupercaria</taxon>
        <taxon>Centrarchiformes</taxon>
        <taxon>Terapontoidei</taxon>
        <taxon>Terapontidae</taxon>
        <taxon>Scortum</taxon>
    </lineage>
</organism>
<gene>
    <name evidence="1" type="ORF">L3Q82_018632</name>
</gene>